<dbReference type="EMBL" id="MSPX01000010">
    <property type="protein sequence ID" value="OQP86012.1"/>
    <property type="molecule type" value="Genomic_DNA"/>
</dbReference>
<comment type="caution">
    <text evidence="1">The sequence shown here is derived from an EMBL/GenBank/DDBJ whole genome shotgun (WGS) entry which is preliminary data.</text>
</comment>
<evidence type="ECO:0000313" key="1">
    <source>
        <dbReference type="EMBL" id="OQP86012.1"/>
    </source>
</evidence>
<keyword evidence="2" id="KW-1185">Reference proteome</keyword>
<proteinExistence type="predicted"/>
<dbReference type="RefSeq" id="WP_081176487.1">
    <property type="nucleotide sequence ID" value="NZ_MSPX01000010.1"/>
</dbReference>
<evidence type="ECO:0000313" key="2">
    <source>
        <dbReference type="Proteomes" id="UP000192652"/>
    </source>
</evidence>
<dbReference type="Proteomes" id="UP000192652">
    <property type="component" value="Unassembled WGS sequence"/>
</dbReference>
<name>A0ABX3PD67_9HYPH</name>
<protein>
    <submittedName>
        <fullName evidence="1">Uncharacterized protein</fullName>
    </submittedName>
</protein>
<sequence>MAKARITIEAPPGSNGVLDIKDAMQQVLDFFELLSAESDRDVYVWNLTFAGTNSPFSAEAMAVSTRPDIDVTAISATRVREAADYLDAITTGRRPLHPLDRKRVDAAKKIMRRNTRGVGRTTASFGSLRKEVLSVTPRTAEIALATVEEDVTIPAYLPANRERIEIGSIEGTIDNVTTHHGHPAIQITERKSGKTITCRIDKSLVERVSQAAGFEDVWQHRRVIVRGRISYDRSGAITRVVARDIMRITPRNMTLRDIEDTDFTDGMSSAEYLQKLREGDLG</sequence>
<organism evidence="1 2">
    <name type="scientific">Xaviernesmea rhizosphaerae</name>
    <dbReference type="NCBI Taxonomy" id="1672749"/>
    <lineage>
        <taxon>Bacteria</taxon>
        <taxon>Pseudomonadati</taxon>
        <taxon>Pseudomonadota</taxon>
        <taxon>Alphaproteobacteria</taxon>
        <taxon>Hyphomicrobiales</taxon>
        <taxon>Rhizobiaceae</taxon>
        <taxon>Rhizobium/Agrobacterium group</taxon>
        <taxon>Xaviernesmea</taxon>
    </lineage>
</organism>
<reference evidence="1 2" key="1">
    <citation type="journal article" date="2017" name="Antonie Van Leeuwenhoek">
        <title>Rhizobium rhizosphaerae sp. nov., a novel species isolated from rice rhizosphere.</title>
        <authorList>
            <person name="Zhao J.J."/>
            <person name="Zhang J."/>
            <person name="Zhang R.J."/>
            <person name="Zhang C.W."/>
            <person name="Yin H.Q."/>
            <person name="Zhang X.X."/>
        </authorList>
    </citation>
    <scope>NUCLEOTIDE SEQUENCE [LARGE SCALE GENOMIC DNA]</scope>
    <source>
        <strain evidence="1 2">RD15</strain>
    </source>
</reference>
<accession>A0ABX3PD67</accession>
<gene>
    <name evidence="1" type="ORF">BTR14_13090</name>
</gene>